<evidence type="ECO:0000313" key="2">
    <source>
        <dbReference type="EMBL" id="SMP18842.1"/>
    </source>
</evidence>
<organism evidence="2 3">
    <name type="scientific">Desulfurobacterium pacificum</name>
    <dbReference type="NCBI Taxonomy" id="240166"/>
    <lineage>
        <taxon>Bacteria</taxon>
        <taxon>Pseudomonadati</taxon>
        <taxon>Aquificota</taxon>
        <taxon>Aquificia</taxon>
        <taxon>Desulfurobacteriales</taxon>
        <taxon>Desulfurobacteriaceae</taxon>
        <taxon>Desulfurobacterium</taxon>
    </lineage>
</organism>
<protein>
    <recommendedName>
        <fullName evidence="4">Nucleoside recognition protein</fullName>
    </recommendedName>
</protein>
<comment type="caution">
    <text evidence="2">The sequence shown here is derived from an EMBL/GenBank/DDBJ whole genome shotgun (WGS) entry which is preliminary data.</text>
</comment>
<evidence type="ECO:0008006" key="4">
    <source>
        <dbReference type="Google" id="ProtNLM"/>
    </source>
</evidence>
<feature type="transmembrane region" description="Helical" evidence="1">
    <location>
        <begin position="113"/>
        <end position="134"/>
    </location>
</feature>
<dbReference type="Proteomes" id="UP001157911">
    <property type="component" value="Unassembled WGS sequence"/>
</dbReference>
<keyword evidence="3" id="KW-1185">Reference proteome</keyword>
<dbReference type="PANTHER" id="PTHR38139">
    <property type="entry name" value="GATE DOMAIN-CONTAINING PROTEIN"/>
    <property type="match status" value="1"/>
</dbReference>
<feature type="transmembrane region" description="Helical" evidence="1">
    <location>
        <begin position="6"/>
        <end position="33"/>
    </location>
</feature>
<proteinExistence type="predicted"/>
<feature type="transmembrane region" description="Helical" evidence="1">
    <location>
        <begin position="284"/>
        <end position="303"/>
    </location>
</feature>
<reference evidence="2 3" key="1">
    <citation type="submission" date="2017-05" db="EMBL/GenBank/DDBJ databases">
        <authorList>
            <person name="Varghese N."/>
            <person name="Submissions S."/>
        </authorList>
    </citation>
    <scope>NUCLEOTIDE SEQUENCE [LARGE SCALE GENOMIC DNA]</scope>
    <source>
        <strain evidence="2 3">DSM 15522</strain>
    </source>
</reference>
<evidence type="ECO:0000256" key="1">
    <source>
        <dbReference type="SAM" id="Phobius"/>
    </source>
</evidence>
<dbReference type="RefSeq" id="WP_283401073.1">
    <property type="nucleotide sequence ID" value="NZ_FXUB01000006.1"/>
</dbReference>
<dbReference type="InterPro" id="IPR038880">
    <property type="entry name" value="MJ0871-like"/>
</dbReference>
<feature type="transmembrane region" description="Helical" evidence="1">
    <location>
        <begin position="205"/>
        <end position="233"/>
    </location>
</feature>
<feature type="transmembrane region" description="Helical" evidence="1">
    <location>
        <begin position="245"/>
        <end position="264"/>
    </location>
</feature>
<evidence type="ECO:0000313" key="3">
    <source>
        <dbReference type="Proteomes" id="UP001157911"/>
    </source>
</evidence>
<keyword evidence="1" id="KW-0472">Membrane</keyword>
<dbReference type="PANTHER" id="PTHR38139:SF1">
    <property type="entry name" value="NUCLEOSIDE TRANSPORTER_FEOB GTPASE GATE DOMAIN-CONTAINING PROTEIN"/>
    <property type="match status" value="1"/>
</dbReference>
<gene>
    <name evidence="2" type="ORF">SAMN06265339_1637</name>
</gene>
<name>A0ABY1NV40_9BACT</name>
<keyword evidence="1" id="KW-1133">Transmembrane helix</keyword>
<keyword evidence="1" id="KW-0812">Transmembrane</keyword>
<feature type="transmembrane region" description="Helical" evidence="1">
    <location>
        <begin position="173"/>
        <end position="193"/>
    </location>
</feature>
<sequence>MDFKELYLIIISAITFGYVTAAVLVESNVVNWIGLKTLKLSRFGIHPKLTNIPVIYLVSPRAAHMTASELLKKGEIEPIDLYLAILASNFPMRLMFLYRYYLPVLLPLIGSIAVYYALLRLFFDLVVLICVSIIGRIRYRNLNIQFHQPENVKITLSFNKILKGTIRGLKESGLFILKFTPLFVFIIFLINNGAMDWLTTKLKPFLGWIGFTPIEITYITTAAISPPVAYGLIRVMVEKGETINRILGTMAVGNAMFSLLRSWWNYLLPYYLGLYPLRITAALLLLQAGLPIIYNFTAGIVLIRW</sequence>
<dbReference type="EMBL" id="FXUB01000006">
    <property type="protein sequence ID" value="SMP18842.1"/>
    <property type="molecule type" value="Genomic_DNA"/>
</dbReference>
<accession>A0ABY1NV40</accession>